<evidence type="ECO:0000313" key="8">
    <source>
        <dbReference type="Proteomes" id="UP001221411"/>
    </source>
</evidence>
<feature type="domain" description="DUF1565" evidence="6">
    <location>
        <begin position="87"/>
        <end position="125"/>
    </location>
</feature>
<protein>
    <submittedName>
        <fullName evidence="7">DUF1565 domain-containing protein</fullName>
    </submittedName>
</protein>
<keyword evidence="8" id="KW-1185">Reference proteome</keyword>
<dbReference type="PANTHER" id="PTHR40088">
    <property type="entry name" value="PECTATE LYASE (EUROFUNG)"/>
    <property type="match status" value="1"/>
</dbReference>
<dbReference type="Pfam" id="PF07602">
    <property type="entry name" value="DUF1565"/>
    <property type="match status" value="1"/>
</dbReference>
<dbReference type="InterPro" id="IPR052052">
    <property type="entry name" value="Polysaccharide_Lyase_9"/>
</dbReference>
<organism evidence="7 8">
    <name type="scientific">Polyangium mundeleinium</name>
    <dbReference type="NCBI Taxonomy" id="2995306"/>
    <lineage>
        <taxon>Bacteria</taxon>
        <taxon>Pseudomonadati</taxon>
        <taxon>Myxococcota</taxon>
        <taxon>Polyangia</taxon>
        <taxon>Polyangiales</taxon>
        <taxon>Polyangiaceae</taxon>
        <taxon>Polyangium</taxon>
    </lineage>
</organism>
<name>A0ABT5EXL9_9BACT</name>
<dbReference type="InterPro" id="IPR012334">
    <property type="entry name" value="Pectin_lyas_fold"/>
</dbReference>
<sequence length="539" mass="53886">MMHRWFVVALLGGIGLLACSSNGTGASGSGGGGAGGSGGGSGGEGGGGSGGGGGGGGGGGSGGGGSGGGGGSSACDPAAGTYFVSNTGNDGNSGTSDKPFQHISHAVDVAQPGDTVVVRQGTYNELVEFPRSGAPGAPITVRAACGERPILDGTGLVGTGEPALFSVVDQGHIVVEGFEIRNLTGMGGFPAGIWVRGASHDVVIRDNVIHDIQAENGGDGAGAHGIGVYGTKTTPAERISIVGNELHDLVLGWSEALVVNGNVRDFEVRDNHVHHVNNIAFDFIGFESDVCGACSQNDVIDTDNVNRVRQGLIVGNLAHDVTSYGNPAYGNEKAAGCFYVDGGADLVLERNTAHGCDLGVELASEWFGKSTQGIVVRNNFLYANDVTCIATGGYSSGNGGGGGAAKNNVVVNNTLFDCSRDGWADAAILLQNRNQGNMYQNNVVVATMGTSVVAVGGSGNTGNVFDFNVYFGGGLDGATGGANSLTVDPKLVDPANGDLHLSPGSPAKDKGSGALDVGEVDFDGDNRKNGPVDIGADEL</sequence>
<reference evidence="7 8" key="1">
    <citation type="submission" date="2022-11" db="EMBL/GenBank/DDBJ databases">
        <title>Minimal conservation of predation-associated metabolite biosynthetic gene clusters underscores biosynthetic potential of Myxococcota including descriptions for ten novel species: Archangium lansinium sp. nov., Myxococcus landrumus sp. nov., Nannocystis bai.</title>
        <authorList>
            <person name="Ahearne A."/>
            <person name="Stevens C."/>
            <person name="Dowd S."/>
        </authorList>
    </citation>
    <scope>NUCLEOTIDE SEQUENCE [LARGE SCALE GENOMIC DNA]</scope>
    <source>
        <strain evidence="7 8">RJM3</strain>
    </source>
</reference>
<comment type="subcellular location">
    <subcellularLocation>
        <location evidence="1">Secreted</location>
    </subcellularLocation>
</comment>
<dbReference type="InterPro" id="IPR006626">
    <property type="entry name" value="PbH1"/>
</dbReference>
<gene>
    <name evidence="7" type="ORF">POL67_29830</name>
</gene>
<proteinExistence type="predicted"/>
<dbReference type="InterPro" id="IPR011050">
    <property type="entry name" value="Pectin_lyase_fold/virulence"/>
</dbReference>
<comment type="caution">
    <text evidence="7">The sequence shown here is derived from an EMBL/GenBank/DDBJ whole genome shotgun (WGS) entry which is preliminary data.</text>
</comment>
<dbReference type="PANTHER" id="PTHR40088:SF2">
    <property type="entry name" value="SECRETED SUGAR HYDROLASE"/>
    <property type="match status" value="1"/>
</dbReference>
<evidence type="ECO:0000256" key="1">
    <source>
        <dbReference type="ARBA" id="ARBA00004613"/>
    </source>
</evidence>
<accession>A0ABT5EXL9</accession>
<evidence type="ECO:0000313" key="7">
    <source>
        <dbReference type="EMBL" id="MDC0745570.1"/>
    </source>
</evidence>
<dbReference type="InterPro" id="IPR011459">
    <property type="entry name" value="DUF1565"/>
</dbReference>
<dbReference type="SMART" id="SM00710">
    <property type="entry name" value="PbH1"/>
    <property type="match status" value="6"/>
</dbReference>
<keyword evidence="2" id="KW-0964">Secreted</keyword>
<dbReference type="EMBL" id="JAQNDO010000001">
    <property type="protein sequence ID" value="MDC0745570.1"/>
    <property type="molecule type" value="Genomic_DNA"/>
</dbReference>
<evidence type="ECO:0000256" key="2">
    <source>
        <dbReference type="ARBA" id="ARBA00022525"/>
    </source>
</evidence>
<evidence type="ECO:0000256" key="4">
    <source>
        <dbReference type="SAM" id="MobiDB-lite"/>
    </source>
</evidence>
<dbReference type="Proteomes" id="UP001221411">
    <property type="component" value="Unassembled WGS sequence"/>
</dbReference>
<evidence type="ECO:0000256" key="3">
    <source>
        <dbReference type="ARBA" id="ARBA00022729"/>
    </source>
</evidence>
<dbReference type="PROSITE" id="PS51257">
    <property type="entry name" value="PROKAR_LIPOPROTEIN"/>
    <property type="match status" value="1"/>
</dbReference>
<feature type="chain" id="PRO_5046626130" evidence="5">
    <location>
        <begin position="26"/>
        <end position="539"/>
    </location>
</feature>
<dbReference type="Gene3D" id="2.160.20.10">
    <property type="entry name" value="Single-stranded right-handed beta-helix, Pectin lyase-like"/>
    <property type="match status" value="1"/>
</dbReference>
<dbReference type="RefSeq" id="WP_271923227.1">
    <property type="nucleotide sequence ID" value="NZ_JAQNDO010000001.1"/>
</dbReference>
<evidence type="ECO:0000256" key="5">
    <source>
        <dbReference type="SAM" id="SignalP"/>
    </source>
</evidence>
<feature type="region of interest" description="Disordered" evidence="4">
    <location>
        <begin position="27"/>
        <end position="72"/>
    </location>
</feature>
<feature type="signal peptide" evidence="5">
    <location>
        <begin position="1"/>
        <end position="25"/>
    </location>
</feature>
<dbReference type="SUPFAM" id="SSF51126">
    <property type="entry name" value="Pectin lyase-like"/>
    <property type="match status" value="1"/>
</dbReference>
<evidence type="ECO:0000259" key="6">
    <source>
        <dbReference type="Pfam" id="PF07602"/>
    </source>
</evidence>
<keyword evidence="3 5" id="KW-0732">Signal</keyword>
<feature type="region of interest" description="Disordered" evidence="4">
    <location>
        <begin position="496"/>
        <end position="539"/>
    </location>
</feature>